<reference evidence="9" key="1">
    <citation type="submission" date="2022-05" db="EMBL/GenBank/DDBJ databases">
        <authorList>
            <person name="Jo J.-H."/>
            <person name="Im W.-T."/>
        </authorList>
    </citation>
    <scope>NUCLEOTIDE SEQUENCE</scope>
    <source>
        <strain evidence="9">RB56-2</strain>
    </source>
</reference>
<dbReference type="Proteomes" id="UP001165383">
    <property type="component" value="Unassembled WGS sequence"/>
</dbReference>
<evidence type="ECO:0000256" key="1">
    <source>
        <dbReference type="ARBA" id="ARBA00004651"/>
    </source>
</evidence>
<comment type="similarity">
    <text evidence="2">Belongs to the autoinducer-2 exporter (AI-2E) (TC 2.A.86) family.</text>
</comment>
<evidence type="ECO:0000256" key="2">
    <source>
        <dbReference type="ARBA" id="ARBA00009773"/>
    </source>
</evidence>
<dbReference type="PANTHER" id="PTHR21716:SF67">
    <property type="entry name" value="TRANSPORT PROTEIN YDIK-RELATED"/>
    <property type="match status" value="1"/>
</dbReference>
<evidence type="ECO:0000256" key="7">
    <source>
        <dbReference type="ARBA" id="ARBA00023136"/>
    </source>
</evidence>
<proteinExistence type="inferred from homology"/>
<keyword evidence="5 8" id="KW-0812">Transmembrane</keyword>
<keyword evidence="10" id="KW-1185">Reference proteome</keyword>
<dbReference type="PANTHER" id="PTHR21716">
    <property type="entry name" value="TRANSMEMBRANE PROTEIN"/>
    <property type="match status" value="1"/>
</dbReference>
<sequence>MADNLTAKATVSKIMDVLLPLLLVAVLIALNVQLLIPFVGLLLWTLILAICFYPLHRRLLGRGWSARRSATVIGTGLAALILVPTAIAAVSAASSVPKVVAAIQTGEQAIPPPPAGLAGIPVVGGKASAAWSEAATDLPAFTKKFGPQLASFTKWLLGAAAGLFVAVLLLVLAVVFAAITLAYSDKARAFTLLVLSRITGDTHHGEHYMSVIGATVRSVANGVIGVAFVQALLCGIGFFVIGVPGAGLLSIICMALGVVQVPVVLVTLPAIVWAFTAKSTTVAIVFTVWSIIAGLSDAALKPLMIGHGLEVPMPIILLGVIGGVMAYGLVGLFIGAVLLAVGYVLFREWLDVPVPANDKELPAVNAAE</sequence>
<keyword evidence="6 8" id="KW-1133">Transmembrane helix</keyword>
<keyword evidence="3" id="KW-0813">Transport</keyword>
<protein>
    <submittedName>
        <fullName evidence="9">AI-2E family transporter</fullName>
    </submittedName>
</protein>
<feature type="transmembrane region" description="Helical" evidence="8">
    <location>
        <begin position="282"/>
        <end position="303"/>
    </location>
</feature>
<evidence type="ECO:0000256" key="8">
    <source>
        <dbReference type="SAM" id="Phobius"/>
    </source>
</evidence>
<dbReference type="Pfam" id="PF01594">
    <property type="entry name" value="AI-2E_transport"/>
    <property type="match status" value="1"/>
</dbReference>
<comment type="caution">
    <text evidence="9">The sequence shown here is derived from an EMBL/GenBank/DDBJ whole genome shotgun (WGS) entry which is preliminary data.</text>
</comment>
<dbReference type="EMBL" id="JAMGBB010000001">
    <property type="protein sequence ID" value="MCL6741300.1"/>
    <property type="molecule type" value="Genomic_DNA"/>
</dbReference>
<evidence type="ECO:0000256" key="4">
    <source>
        <dbReference type="ARBA" id="ARBA00022475"/>
    </source>
</evidence>
<evidence type="ECO:0000256" key="3">
    <source>
        <dbReference type="ARBA" id="ARBA00022448"/>
    </source>
</evidence>
<organism evidence="9 10">
    <name type="scientific">Sphingomonas brevis</name>
    <dbReference type="NCBI Taxonomy" id="2908206"/>
    <lineage>
        <taxon>Bacteria</taxon>
        <taxon>Pseudomonadati</taxon>
        <taxon>Pseudomonadota</taxon>
        <taxon>Alphaproteobacteria</taxon>
        <taxon>Sphingomonadales</taxon>
        <taxon>Sphingomonadaceae</taxon>
        <taxon>Sphingomonas</taxon>
    </lineage>
</organism>
<dbReference type="RefSeq" id="WP_249915695.1">
    <property type="nucleotide sequence ID" value="NZ_JAMGBB010000001.1"/>
</dbReference>
<feature type="transmembrane region" description="Helical" evidence="8">
    <location>
        <begin position="72"/>
        <end position="93"/>
    </location>
</feature>
<feature type="transmembrane region" description="Helical" evidence="8">
    <location>
        <begin position="315"/>
        <end position="346"/>
    </location>
</feature>
<feature type="transmembrane region" description="Helical" evidence="8">
    <location>
        <begin position="247"/>
        <end position="275"/>
    </location>
</feature>
<accession>A0ABT0SA59</accession>
<feature type="transmembrane region" description="Helical" evidence="8">
    <location>
        <begin position="17"/>
        <end position="36"/>
    </location>
</feature>
<evidence type="ECO:0000256" key="6">
    <source>
        <dbReference type="ARBA" id="ARBA00022989"/>
    </source>
</evidence>
<keyword evidence="4" id="KW-1003">Cell membrane</keyword>
<name>A0ABT0SA59_9SPHN</name>
<feature type="transmembrane region" description="Helical" evidence="8">
    <location>
        <begin position="219"/>
        <end position="241"/>
    </location>
</feature>
<keyword evidence="7 8" id="KW-0472">Membrane</keyword>
<gene>
    <name evidence="9" type="ORF">LZ518_09185</name>
</gene>
<evidence type="ECO:0000313" key="9">
    <source>
        <dbReference type="EMBL" id="MCL6741300.1"/>
    </source>
</evidence>
<comment type="subcellular location">
    <subcellularLocation>
        <location evidence="1">Cell membrane</location>
        <topology evidence="1">Multi-pass membrane protein</topology>
    </subcellularLocation>
</comment>
<evidence type="ECO:0000256" key="5">
    <source>
        <dbReference type="ARBA" id="ARBA00022692"/>
    </source>
</evidence>
<dbReference type="InterPro" id="IPR002549">
    <property type="entry name" value="AI-2E-like"/>
</dbReference>
<evidence type="ECO:0000313" key="10">
    <source>
        <dbReference type="Proteomes" id="UP001165383"/>
    </source>
</evidence>
<feature type="transmembrane region" description="Helical" evidence="8">
    <location>
        <begin position="155"/>
        <end position="183"/>
    </location>
</feature>
<feature type="transmembrane region" description="Helical" evidence="8">
    <location>
        <begin position="42"/>
        <end position="60"/>
    </location>
</feature>